<dbReference type="InterPro" id="IPR043129">
    <property type="entry name" value="ATPase_NBD"/>
</dbReference>
<organism evidence="2 3">
    <name type="scientific">Desulfobulbus oligotrophicus</name>
    <dbReference type="NCBI Taxonomy" id="1909699"/>
    <lineage>
        <taxon>Bacteria</taxon>
        <taxon>Pseudomonadati</taxon>
        <taxon>Thermodesulfobacteriota</taxon>
        <taxon>Desulfobulbia</taxon>
        <taxon>Desulfobulbales</taxon>
        <taxon>Desulfobulbaceae</taxon>
        <taxon>Desulfobulbus</taxon>
    </lineage>
</organism>
<dbReference type="PANTHER" id="PTHR32432:SF3">
    <property type="entry name" value="ETHANOLAMINE UTILIZATION PROTEIN EUTJ"/>
    <property type="match status" value="1"/>
</dbReference>
<dbReference type="Gene3D" id="3.30.1490.300">
    <property type="match status" value="1"/>
</dbReference>
<proteinExistence type="predicted"/>
<evidence type="ECO:0000313" key="3">
    <source>
        <dbReference type="Proteomes" id="UP000596092"/>
    </source>
</evidence>
<dbReference type="EMBL" id="CP054140">
    <property type="protein sequence ID" value="QQG65328.1"/>
    <property type="molecule type" value="Genomic_DNA"/>
</dbReference>
<dbReference type="NCBIfam" id="TIGR01709">
    <property type="entry name" value="typeII_sec_gspL"/>
    <property type="match status" value="1"/>
</dbReference>
<evidence type="ECO:0000256" key="1">
    <source>
        <dbReference type="SAM" id="Phobius"/>
    </source>
</evidence>
<feature type="transmembrane region" description="Helical" evidence="1">
    <location>
        <begin position="335"/>
        <end position="355"/>
    </location>
</feature>
<keyword evidence="1" id="KW-0472">Membrane</keyword>
<dbReference type="SUPFAM" id="SSF53067">
    <property type="entry name" value="Actin-like ATPase domain"/>
    <property type="match status" value="1"/>
</dbReference>
<dbReference type="PANTHER" id="PTHR32432">
    <property type="entry name" value="CELL DIVISION PROTEIN FTSA-RELATED"/>
    <property type="match status" value="1"/>
</dbReference>
<dbReference type="InterPro" id="IPR050696">
    <property type="entry name" value="FtsA/MreB"/>
</dbReference>
<accession>A0A7T6AQ99</accession>
<dbReference type="Gene3D" id="3.30.420.40">
    <property type="match status" value="2"/>
</dbReference>
<dbReference type="AlphaFoldDB" id="A0A7T6AQ99"/>
<dbReference type="KEGG" id="dog:HP555_05335"/>
<dbReference type="Proteomes" id="UP000596092">
    <property type="component" value="Chromosome"/>
</dbReference>
<keyword evidence="1" id="KW-0812">Transmembrane</keyword>
<keyword evidence="1" id="KW-1133">Transmembrane helix</keyword>
<name>A0A7T6AQ99_9BACT</name>
<dbReference type="InterPro" id="IPR007812">
    <property type="entry name" value="T2SS_protein-GspL"/>
</dbReference>
<dbReference type="GO" id="GO:0009276">
    <property type="term" value="C:Gram-negative-bacterium-type cell wall"/>
    <property type="evidence" value="ECO:0007669"/>
    <property type="project" value="InterPro"/>
</dbReference>
<sequence>MYSLGIDIGDSDVTGVVLEQQRKTVVLKACATLPLQDVNDPAEQIELLCRQLDWREGVVVCGLPLSLFSIRNITLPFTDSKRIAQILPFELEEQLPAPIDTLLTEFVVSRREKTGNMVVAFALEQHLLENLLTRTGSSVDPDIIVPSMVSLAVLLTRLEKTWSDFLLIHTDQQSCSLVFVLDGQAQLYRSLAYPEQLAAHLSGHDNGNDLPVSDVAVAREHIRHLCRLIEQSLQYFQIEQKENRHPKRIILSGPLAGVECVREEMASVFSLPVESLALMTDTALFCGEGTGAQQEEQQYGCALALAMQGFKRPEINFRKERFAKKRNIFKTRRQLQGALVTTVLLLVGALGFLWYDYHTLQQRNQALGDEMTAIFQQTFAGVPVVRDPFAEMQARVKSATGPASPSSPLLHNDRRVLGLLTDISRRIPSSVHLRVNRLTIDQETVVIKGTTDTFNAVETMKSVLAGSPHFKSVQIVSAAADKADKHGGIRFEMQLLLEDV</sequence>
<evidence type="ECO:0000313" key="2">
    <source>
        <dbReference type="EMBL" id="QQG65328.1"/>
    </source>
</evidence>
<reference evidence="2 3" key="1">
    <citation type="submission" date="2020-05" db="EMBL/GenBank/DDBJ databases">
        <title>Complete genome of Desulfobulbus oligotrophicus.</title>
        <authorList>
            <person name="Podar M."/>
        </authorList>
    </citation>
    <scope>NUCLEOTIDE SEQUENCE [LARGE SCALE GENOMIC DNA]</scope>
    <source>
        <strain evidence="2 3">Prop6</strain>
    </source>
</reference>
<dbReference type="GO" id="GO:0015627">
    <property type="term" value="C:type II protein secretion system complex"/>
    <property type="evidence" value="ECO:0007669"/>
    <property type="project" value="InterPro"/>
</dbReference>
<protein>
    <submittedName>
        <fullName evidence="2">PilN domain-containing protein</fullName>
    </submittedName>
</protein>
<dbReference type="GO" id="GO:0015628">
    <property type="term" value="P:protein secretion by the type II secretion system"/>
    <property type="evidence" value="ECO:0007669"/>
    <property type="project" value="InterPro"/>
</dbReference>
<gene>
    <name evidence="2" type="ORF">HP555_05335</name>
</gene>
<keyword evidence="3" id="KW-1185">Reference proteome</keyword>
<dbReference type="RefSeq" id="WP_199264150.1">
    <property type="nucleotide sequence ID" value="NZ_CP054140.1"/>
</dbReference>
<dbReference type="InterPro" id="IPR007813">
    <property type="entry name" value="PilN"/>
</dbReference>
<dbReference type="Pfam" id="PF05137">
    <property type="entry name" value="PilN"/>
    <property type="match status" value="1"/>
</dbReference>